<feature type="binding site" evidence="18">
    <location>
        <position position="210"/>
    </location>
    <ligand>
        <name>UDP-N-acetyl-alpha-D-glucosamine</name>
        <dbReference type="ChEBI" id="CHEBI:57705"/>
    </ligand>
</feature>
<dbReference type="InterPro" id="IPR011004">
    <property type="entry name" value="Trimer_LpxA-like_sf"/>
</dbReference>
<feature type="binding site" evidence="18">
    <location>
        <position position="210"/>
    </location>
    <ligand>
        <name>Mg(2+)</name>
        <dbReference type="ChEBI" id="CHEBI:18420"/>
    </ligand>
</feature>
<protein>
    <recommendedName>
        <fullName evidence="18">Bifunctional protein GlmU</fullName>
    </recommendedName>
    <domain>
        <recommendedName>
            <fullName evidence="18">UDP-N-acetylglucosamine pyrophosphorylase</fullName>
            <ecNumber evidence="18">2.7.7.23</ecNumber>
        </recommendedName>
        <alternativeName>
            <fullName evidence="18">N-acetylglucosamine-1-phosphate uridyltransferase</fullName>
        </alternativeName>
    </domain>
    <domain>
        <recommendedName>
            <fullName evidence="18">Glucosamine-1-phosphate N-acetyltransferase</fullName>
            <ecNumber evidence="18">2.3.1.157</ecNumber>
        </recommendedName>
    </domain>
</protein>
<evidence type="ECO:0000256" key="7">
    <source>
        <dbReference type="ARBA" id="ARBA00022723"/>
    </source>
</evidence>
<evidence type="ECO:0000256" key="3">
    <source>
        <dbReference type="ARBA" id="ARBA00007947"/>
    </source>
</evidence>
<keyword evidence="9 18" id="KW-0460">Magnesium</keyword>
<comment type="similarity">
    <text evidence="3 18">In the N-terminal section; belongs to the N-acetylglucosamine-1-phosphate uridyltransferase family.</text>
</comment>
<dbReference type="UniPathway" id="UPA00113">
    <property type="reaction ID" value="UER00532"/>
</dbReference>
<keyword evidence="10 18" id="KW-0133">Cell shape</keyword>
<dbReference type="Gene3D" id="3.90.550.10">
    <property type="entry name" value="Spore Coat Polysaccharide Biosynthesis Protein SpsA, Chain A"/>
    <property type="match status" value="1"/>
</dbReference>
<comment type="cofactor">
    <cofactor evidence="18">
        <name>Mg(2+)</name>
        <dbReference type="ChEBI" id="CHEBI:18420"/>
    </cofactor>
    <text evidence="18">Binds 1 Mg(2+) ion per subunit.</text>
</comment>
<dbReference type="GO" id="GO:0008360">
    <property type="term" value="P:regulation of cell shape"/>
    <property type="evidence" value="ECO:0007669"/>
    <property type="project" value="UniProtKB-KW"/>
</dbReference>
<keyword evidence="13 18" id="KW-0012">Acyltransferase</keyword>
<evidence type="ECO:0000256" key="5">
    <source>
        <dbReference type="ARBA" id="ARBA00022679"/>
    </source>
</evidence>
<evidence type="ECO:0000256" key="4">
    <source>
        <dbReference type="ARBA" id="ARBA00022490"/>
    </source>
</evidence>
<comment type="catalytic activity">
    <reaction evidence="16 18">
        <text>N-acetyl-alpha-D-glucosamine 1-phosphate + UTP + H(+) = UDP-N-acetyl-alpha-D-glucosamine + diphosphate</text>
        <dbReference type="Rhea" id="RHEA:13509"/>
        <dbReference type="ChEBI" id="CHEBI:15378"/>
        <dbReference type="ChEBI" id="CHEBI:33019"/>
        <dbReference type="ChEBI" id="CHEBI:46398"/>
        <dbReference type="ChEBI" id="CHEBI:57705"/>
        <dbReference type="ChEBI" id="CHEBI:57776"/>
        <dbReference type="EC" id="2.7.7.23"/>
    </reaction>
</comment>
<organism evidence="20 21">
    <name type="scientific">Rhizomicrobium palustre</name>
    <dbReference type="NCBI Taxonomy" id="189966"/>
    <lineage>
        <taxon>Bacteria</taxon>
        <taxon>Pseudomonadati</taxon>
        <taxon>Pseudomonadota</taxon>
        <taxon>Alphaproteobacteria</taxon>
        <taxon>Micropepsales</taxon>
        <taxon>Micropepsaceae</taxon>
        <taxon>Rhizomicrobium</taxon>
    </lineage>
</organism>
<dbReference type="Pfam" id="PF12804">
    <property type="entry name" value="NTP_transf_3"/>
    <property type="match status" value="1"/>
</dbReference>
<evidence type="ECO:0000256" key="13">
    <source>
        <dbReference type="ARBA" id="ARBA00023315"/>
    </source>
</evidence>
<evidence type="ECO:0000256" key="10">
    <source>
        <dbReference type="ARBA" id="ARBA00022960"/>
    </source>
</evidence>
<keyword evidence="7 18" id="KW-0479">Metal-binding</keyword>
<dbReference type="AlphaFoldDB" id="A0A846N1E8"/>
<dbReference type="UniPathway" id="UPA00973"/>
<feature type="binding site" evidence="18">
    <location>
        <position position="88"/>
    </location>
    <ligand>
        <name>Mg(2+)</name>
        <dbReference type="ChEBI" id="CHEBI:18420"/>
    </ligand>
</feature>
<dbReference type="GO" id="GO:0005737">
    <property type="term" value="C:cytoplasm"/>
    <property type="evidence" value="ECO:0007669"/>
    <property type="project" value="UniProtKB-SubCell"/>
</dbReference>
<dbReference type="EMBL" id="JAASRM010000001">
    <property type="protein sequence ID" value="NIK89052.1"/>
    <property type="molecule type" value="Genomic_DNA"/>
</dbReference>
<comment type="similarity">
    <text evidence="2 18">In the C-terminal section; belongs to the transferase hexapeptide repeat family.</text>
</comment>
<evidence type="ECO:0000256" key="9">
    <source>
        <dbReference type="ARBA" id="ARBA00022842"/>
    </source>
</evidence>
<sequence>MKSAKPKVMHEVAGLSMLGHVIKAMRGAGVDRIVVVTHKLGDAVRTYAASLGAESVIQDPQLGTGHAAACAASALADFPGTLIIAYGDMPLVTADTFTRSFEAQAQYGMSIVAFTPADPGAYGRMIRDSEGLLERIVEFKDANADEKAVRLCNAGIMAADAKQFFGWAGKLDNNNAQKEYYLTDVPALARKDGVRCLIVESDEAEMMGVNSRIELARAENLMQQRLRAKALGDAVGLIAPETVHFCHDTVLEADCLIEPYVVFGPGVTVRSGAHIRAFSHLEGAVVSGGAIVGPYARLRPGTMVEENVHIGNFVELKNTKIEKGAKANHLTYLGDARVGAGANIGCGTITCNYDGFLKHHTDIGAGAFIGSDTSLVAPVSVGDGAITGAGSVITRDVPANSLAVTRAEQKNLPEWAESFRARKKAEKAAKK</sequence>
<dbReference type="InterPro" id="IPR025877">
    <property type="entry name" value="MobA-like_NTP_Trfase"/>
</dbReference>
<feature type="region of interest" description="Linker" evidence="18">
    <location>
        <begin position="213"/>
        <end position="233"/>
    </location>
</feature>
<dbReference type="GO" id="GO:0003977">
    <property type="term" value="F:UDP-N-acetylglucosamine diphosphorylase activity"/>
    <property type="evidence" value="ECO:0007669"/>
    <property type="project" value="UniProtKB-UniRule"/>
</dbReference>
<feature type="binding site" evidence="18">
    <location>
        <begin position="86"/>
        <end position="88"/>
    </location>
    <ligand>
        <name>UDP-N-acetyl-alpha-D-glucosamine</name>
        <dbReference type="ChEBI" id="CHEBI:57705"/>
    </ligand>
</feature>
<evidence type="ECO:0000313" key="20">
    <source>
        <dbReference type="EMBL" id="NIK89052.1"/>
    </source>
</evidence>
<evidence type="ECO:0000313" key="21">
    <source>
        <dbReference type="Proteomes" id="UP000570514"/>
    </source>
</evidence>
<dbReference type="GO" id="GO:0016020">
    <property type="term" value="C:membrane"/>
    <property type="evidence" value="ECO:0007669"/>
    <property type="project" value="GOC"/>
</dbReference>
<evidence type="ECO:0000256" key="15">
    <source>
        <dbReference type="ARBA" id="ARBA00048247"/>
    </source>
</evidence>
<dbReference type="Gene3D" id="2.160.10.10">
    <property type="entry name" value="Hexapeptide repeat proteins"/>
    <property type="match status" value="1"/>
</dbReference>
<evidence type="ECO:0000256" key="11">
    <source>
        <dbReference type="ARBA" id="ARBA00022984"/>
    </source>
</evidence>
<dbReference type="InterPro" id="IPR029044">
    <property type="entry name" value="Nucleotide-diphossugar_trans"/>
</dbReference>
<feature type="binding site" evidence="18">
    <location>
        <position position="343"/>
    </location>
    <ligand>
        <name>UDP-N-acetyl-alpha-D-glucosamine</name>
        <dbReference type="ChEBI" id="CHEBI:57705"/>
    </ligand>
</feature>
<comment type="pathway">
    <text evidence="18">Nucleotide-sugar biosynthesis; UDP-N-acetyl-alpha-D-glucosamine biosynthesis; UDP-N-acetyl-alpha-D-glucosamine from N-acetyl-alpha-D-glucosamine 1-phosphate: step 1/1.</text>
</comment>
<reference evidence="20 21" key="1">
    <citation type="submission" date="2020-03" db="EMBL/GenBank/DDBJ databases">
        <title>Genomic Encyclopedia of Type Strains, Phase IV (KMG-IV): sequencing the most valuable type-strain genomes for metagenomic binning, comparative biology and taxonomic classification.</title>
        <authorList>
            <person name="Goeker M."/>
        </authorList>
    </citation>
    <scope>NUCLEOTIDE SEQUENCE [LARGE SCALE GENOMIC DNA]</scope>
    <source>
        <strain evidence="20 21">DSM 19867</strain>
    </source>
</reference>
<dbReference type="CDD" id="cd03353">
    <property type="entry name" value="LbH_GlmU_C"/>
    <property type="match status" value="1"/>
</dbReference>
<feature type="binding site" evidence="18">
    <location>
        <begin position="63"/>
        <end position="64"/>
    </location>
    <ligand>
        <name>UDP-N-acetyl-alpha-D-glucosamine</name>
        <dbReference type="ChEBI" id="CHEBI:57705"/>
    </ligand>
</feature>
<feature type="binding site" evidence="18">
    <location>
        <position position="123"/>
    </location>
    <ligand>
        <name>UDP-N-acetyl-alpha-D-glucosamine</name>
        <dbReference type="ChEBI" id="CHEBI:57705"/>
    </ligand>
</feature>
<dbReference type="InterPro" id="IPR001451">
    <property type="entry name" value="Hexapep"/>
</dbReference>
<feature type="binding site" evidence="18">
    <location>
        <position position="389"/>
    </location>
    <ligand>
        <name>acetyl-CoA</name>
        <dbReference type="ChEBI" id="CHEBI:57288"/>
    </ligand>
</feature>
<keyword evidence="12 18" id="KW-0511">Multifunctional enzyme</keyword>
<feature type="domain" description="MobA-like NTP transferase" evidence="19">
    <location>
        <begin position="5"/>
        <end position="117"/>
    </location>
</feature>
<dbReference type="InterPro" id="IPR038009">
    <property type="entry name" value="GlmU_C_LbH"/>
</dbReference>
<evidence type="ECO:0000256" key="8">
    <source>
        <dbReference type="ARBA" id="ARBA00022737"/>
    </source>
</evidence>
<name>A0A846N1E8_9PROT</name>
<dbReference type="GO" id="GO:0009252">
    <property type="term" value="P:peptidoglycan biosynthetic process"/>
    <property type="evidence" value="ECO:0007669"/>
    <property type="project" value="UniProtKB-UniRule"/>
</dbReference>
<feature type="region of interest" description="Pyrophosphorylase" evidence="18">
    <location>
        <begin position="1"/>
        <end position="212"/>
    </location>
</feature>
<feature type="binding site" evidence="18">
    <location>
        <position position="138"/>
    </location>
    <ligand>
        <name>UDP-N-acetyl-alpha-D-glucosamine</name>
        <dbReference type="ChEBI" id="CHEBI:57705"/>
    </ligand>
</feature>
<dbReference type="Proteomes" id="UP000570514">
    <property type="component" value="Unassembled WGS sequence"/>
</dbReference>
<proteinExistence type="inferred from homology"/>
<evidence type="ECO:0000256" key="14">
    <source>
        <dbReference type="ARBA" id="ARBA00023316"/>
    </source>
</evidence>
<dbReference type="SUPFAM" id="SSF51161">
    <property type="entry name" value="Trimeric LpxA-like enzymes"/>
    <property type="match status" value="1"/>
</dbReference>
<keyword evidence="4 18" id="KW-0963">Cytoplasm</keyword>
<evidence type="ECO:0000256" key="17">
    <source>
        <dbReference type="ARBA" id="ARBA00049628"/>
    </source>
</evidence>
<comment type="caution">
    <text evidence="18">Lacks conserved residue(s) required for the propagation of feature annotation.</text>
</comment>
<dbReference type="GO" id="GO:0000287">
    <property type="term" value="F:magnesium ion binding"/>
    <property type="evidence" value="ECO:0007669"/>
    <property type="project" value="UniProtKB-UniRule"/>
</dbReference>
<comment type="pathway">
    <text evidence="18">Nucleotide-sugar biosynthesis; UDP-N-acetyl-alpha-D-glucosamine biosynthesis; N-acetyl-alpha-D-glucosamine 1-phosphate from alpha-D-glucosamine 6-phosphate (route II): step 2/2.</text>
</comment>
<comment type="pathway">
    <text evidence="18">Bacterial outer membrane biogenesis; LPS lipid A biosynthesis.</text>
</comment>
<comment type="caution">
    <text evidence="20">The sequence shown here is derived from an EMBL/GenBank/DDBJ whole genome shotgun (WGS) entry which is preliminary data.</text>
</comment>
<keyword evidence="8 18" id="KW-0677">Repeat</keyword>
<dbReference type="SUPFAM" id="SSF53448">
    <property type="entry name" value="Nucleotide-diphospho-sugar transferases"/>
    <property type="match status" value="1"/>
</dbReference>
<feature type="binding site" evidence="18">
    <location>
        <position position="153"/>
    </location>
    <ligand>
        <name>UDP-N-acetyl-alpha-D-glucosamine</name>
        <dbReference type="ChEBI" id="CHEBI:57705"/>
    </ligand>
</feature>
<keyword evidence="21" id="KW-1185">Reference proteome</keyword>
<dbReference type="NCBIfam" id="TIGR01173">
    <property type="entry name" value="glmU"/>
    <property type="match status" value="1"/>
</dbReference>
<dbReference type="PANTHER" id="PTHR43584">
    <property type="entry name" value="NUCLEOTIDYL TRANSFERASE"/>
    <property type="match status" value="1"/>
</dbReference>
<keyword evidence="14 18" id="KW-0961">Cell wall biogenesis/degradation</keyword>
<evidence type="ECO:0000256" key="18">
    <source>
        <dbReference type="HAMAP-Rule" id="MF_01631"/>
    </source>
</evidence>
<gene>
    <name evidence="18" type="primary">glmU</name>
    <name evidence="20" type="ORF">FHS83_002370</name>
</gene>
<dbReference type="InterPro" id="IPR050065">
    <property type="entry name" value="GlmU-like"/>
</dbReference>
<feature type="binding site" evidence="18">
    <location>
        <position position="58"/>
    </location>
    <ligand>
        <name>UDP-N-acetyl-alpha-D-glucosamine</name>
        <dbReference type="ChEBI" id="CHEBI:57705"/>
    </ligand>
</feature>
<evidence type="ECO:0000259" key="19">
    <source>
        <dbReference type="Pfam" id="PF12804"/>
    </source>
</evidence>
<accession>A0A846N1E8</accession>
<feature type="binding site" evidence="18">
    <location>
        <position position="371"/>
    </location>
    <ligand>
        <name>acetyl-CoA</name>
        <dbReference type="ChEBI" id="CHEBI:57288"/>
    </ligand>
</feature>
<dbReference type="PANTHER" id="PTHR43584:SF3">
    <property type="entry name" value="BIFUNCTIONAL PROTEIN GLMU"/>
    <property type="match status" value="1"/>
</dbReference>
<keyword evidence="11 18" id="KW-0573">Peptidoglycan synthesis</keyword>
<dbReference type="Pfam" id="PF00132">
    <property type="entry name" value="Hexapep"/>
    <property type="match status" value="1"/>
</dbReference>
<dbReference type="InterPro" id="IPR005882">
    <property type="entry name" value="Bifunctional_GlmU"/>
</dbReference>
<dbReference type="NCBIfam" id="NF010933">
    <property type="entry name" value="PRK14353.1"/>
    <property type="match status" value="1"/>
</dbReference>
<comment type="catalytic activity">
    <reaction evidence="15 18">
        <text>alpha-D-glucosamine 1-phosphate + acetyl-CoA = N-acetyl-alpha-D-glucosamine 1-phosphate + CoA + H(+)</text>
        <dbReference type="Rhea" id="RHEA:13725"/>
        <dbReference type="ChEBI" id="CHEBI:15378"/>
        <dbReference type="ChEBI" id="CHEBI:57287"/>
        <dbReference type="ChEBI" id="CHEBI:57288"/>
        <dbReference type="ChEBI" id="CHEBI:57776"/>
        <dbReference type="ChEBI" id="CHEBI:58516"/>
        <dbReference type="EC" id="2.3.1.157"/>
    </reaction>
</comment>
<evidence type="ECO:0000256" key="16">
    <source>
        <dbReference type="ARBA" id="ARBA00048493"/>
    </source>
</evidence>
<dbReference type="GO" id="GO:0019134">
    <property type="term" value="F:glucosamine-1-phosphate N-acetyltransferase activity"/>
    <property type="evidence" value="ECO:0007669"/>
    <property type="project" value="UniProtKB-UniRule"/>
</dbReference>
<comment type="function">
    <text evidence="17 18">Catalyzes the last two sequential reactions in the de novo biosynthetic pathway for UDP-N-acetylglucosamine (UDP-GlcNAc). The C-terminal domain catalyzes the transfer of acetyl group from acetyl coenzyme A to glucosamine-1-phosphate (GlcN-1-P) to produce N-acetylglucosamine-1-phosphate (GlcNAc-1-P), which is converted into UDP-GlcNAc by the transfer of uridine 5-monophosphate (from uridine 5-triphosphate), a reaction catalyzed by the N-terminal domain.</text>
</comment>
<dbReference type="EC" id="2.7.7.23" evidence="18"/>
<keyword evidence="5 18" id="KW-0808">Transferase</keyword>
<dbReference type="CDD" id="cd02540">
    <property type="entry name" value="GT2_GlmU_N_bac"/>
    <property type="match status" value="1"/>
</dbReference>
<dbReference type="GO" id="GO:0000902">
    <property type="term" value="P:cell morphogenesis"/>
    <property type="evidence" value="ECO:0007669"/>
    <property type="project" value="UniProtKB-UniRule"/>
</dbReference>
<keyword evidence="6 18" id="KW-0548">Nucleotidyltransferase</keyword>
<feature type="binding site" evidence="18">
    <location>
        <position position="406"/>
    </location>
    <ligand>
        <name>acetyl-CoA</name>
        <dbReference type="ChEBI" id="CHEBI:57288"/>
    </ligand>
</feature>
<dbReference type="HAMAP" id="MF_01631">
    <property type="entry name" value="GlmU"/>
    <property type="match status" value="1"/>
</dbReference>
<dbReference type="EC" id="2.3.1.157" evidence="18"/>
<feature type="region of interest" description="N-acetyltransferase" evidence="18">
    <location>
        <begin position="234"/>
        <end position="431"/>
    </location>
</feature>
<feature type="binding site" evidence="18">
    <location>
        <position position="317"/>
    </location>
    <ligand>
        <name>UDP-N-acetyl-alpha-D-glucosamine</name>
        <dbReference type="ChEBI" id="CHEBI:57705"/>
    </ligand>
</feature>
<dbReference type="GO" id="GO:0071555">
    <property type="term" value="P:cell wall organization"/>
    <property type="evidence" value="ECO:0007669"/>
    <property type="project" value="UniProtKB-KW"/>
</dbReference>
<evidence type="ECO:0000256" key="2">
    <source>
        <dbReference type="ARBA" id="ARBA00007707"/>
    </source>
</evidence>
<evidence type="ECO:0000256" key="1">
    <source>
        <dbReference type="ARBA" id="ARBA00004496"/>
    </source>
</evidence>
<feature type="binding site" evidence="18">
    <location>
        <position position="299"/>
    </location>
    <ligand>
        <name>UDP-N-acetyl-alpha-D-glucosamine</name>
        <dbReference type="ChEBI" id="CHEBI:57705"/>
    </ligand>
</feature>
<evidence type="ECO:0000256" key="6">
    <source>
        <dbReference type="ARBA" id="ARBA00022695"/>
    </source>
</evidence>
<feature type="binding site" evidence="18">
    <location>
        <position position="332"/>
    </location>
    <ligand>
        <name>UDP-N-acetyl-alpha-D-glucosamine</name>
        <dbReference type="ChEBI" id="CHEBI:57705"/>
    </ligand>
</feature>
<feature type="binding site" evidence="18">
    <location>
        <position position="7"/>
    </location>
    <ligand>
        <name>UDP-N-acetyl-alpha-D-glucosamine</name>
        <dbReference type="ChEBI" id="CHEBI:57705"/>
    </ligand>
</feature>
<comment type="subcellular location">
    <subcellularLocation>
        <location evidence="1 18">Cytoplasm</location>
    </subcellularLocation>
</comment>
<evidence type="ECO:0000256" key="12">
    <source>
        <dbReference type="ARBA" id="ARBA00023268"/>
    </source>
</evidence>
<dbReference type="GO" id="GO:0006048">
    <property type="term" value="P:UDP-N-acetylglucosamine biosynthetic process"/>
    <property type="evidence" value="ECO:0007669"/>
    <property type="project" value="UniProtKB-UniPathway"/>
</dbReference>
<feature type="binding site" evidence="18">
    <location>
        <begin position="352"/>
        <end position="353"/>
    </location>
    <ligand>
        <name>acetyl-CoA</name>
        <dbReference type="ChEBI" id="CHEBI:57288"/>
    </ligand>
</feature>
<feature type="active site" description="Proton acceptor" evidence="18">
    <location>
        <position position="329"/>
    </location>
</feature>
<comment type="subunit">
    <text evidence="18">Homotrimer.</text>
</comment>
<dbReference type="GO" id="GO:0009245">
    <property type="term" value="P:lipid A biosynthetic process"/>
    <property type="evidence" value="ECO:0007669"/>
    <property type="project" value="UniProtKB-UniRule"/>
</dbReference>